<proteinExistence type="predicted"/>
<dbReference type="RefSeq" id="WP_013864870.1">
    <property type="nucleotide sequence ID" value="NC_015635.1"/>
</dbReference>
<gene>
    <name evidence="3" type="ordered locus">MLP_40140</name>
</gene>
<name>F5XR06_MICPN</name>
<feature type="region of interest" description="Disordered" evidence="1">
    <location>
        <begin position="1"/>
        <end position="22"/>
    </location>
</feature>
<keyword evidence="2" id="KW-0472">Membrane</keyword>
<keyword evidence="2" id="KW-0812">Transmembrane</keyword>
<keyword evidence="4" id="KW-1185">Reference proteome</keyword>
<protein>
    <submittedName>
        <fullName evidence="3">Uncharacterized protein</fullName>
    </submittedName>
</protein>
<evidence type="ECO:0000256" key="2">
    <source>
        <dbReference type="SAM" id="Phobius"/>
    </source>
</evidence>
<sequence>MGTPTISDQRPHPSPPQRSTNNRLPLVIVGSLLAGLAVAAVLVVVPILPAQENVLTGAALLGFALGWALLAVLSVRLTDQPQRWAAVPATFLAVSGIVAIGGSDPVEAVFAWL</sequence>
<evidence type="ECO:0000313" key="3">
    <source>
        <dbReference type="EMBL" id="BAK37028.1"/>
    </source>
</evidence>
<dbReference type="AlphaFoldDB" id="F5XR06"/>
<dbReference type="EMBL" id="AP012204">
    <property type="protein sequence ID" value="BAK37028.1"/>
    <property type="molecule type" value="Genomic_DNA"/>
</dbReference>
<reference evidence="3 4" key="1">
    <citation type="submission" date="2011-05" db="EMBL/GenBank/DDBJ databases">
        <title>Whole genome sequence of Microlunatus phosphovorus NM-1.</title>
        <authorList>
            <person name="Hosoyama A."/>
            <person name="Sasaki K."/>
            <person name="Harada T."/>
            <person name="Igarashi R."/>
            <person name="Kawakoshi A."/>
            <person name="Sasagawa M."/>
            <person name="Fukada J."/>
            <person name="Nakamura S."/>
            <person name="Katano Y."/>
            <person name="Hanada S."/>
            <person name="Kamagata Y."/>
            <person name="Nakamura N."/>
            <person name="Yamazaki S."/>
            <person name="Fujita N."/>
        </authorList>
    </citation>
    <scope>NUCLEOTIDE SEQUENCE [LARGE SCALE GENOMIC DNA]</scope>
    <source>
        <strain evidence="4">ATCC 700054 / DSM 10555 / JCM 9379 / NBRC 101784 / NCIMB 13414 / VKM Ac-1990 / NM-1</strain>
    </source>
</reference>
<dbReference type="HOGENOM" id="CLU_2130611_0_0_11"/>
<evidence type="ECO:0000313" key="4">
    <source>
        <dbReference type="Proteomes" id="UP000007947"/>
    </source>
</evidence>
<accession>F5XR06</accession>
<dbReference type="STRING" id="1032480.MLP_40140"/>
<feature type="transmembrane region" description="Helical" evidence="2">
    <location>
        <begin position="54"/>
        <end position="73"/>
    </location>
</feature>
<organism evidence="3 4">
    <name type="scientific">Microlunatus phosphovorus (strain ATCC 700054 / DSM 10555 / JCM 9379 / NBRC 101784 / NCIMB 13414 / VKM Ac-1990 / NM-1)</name>
    <dbReference type="NCBI Taxonomy" id="1032480"/>
    <lineage>
        <taxon>Bacteria</taxon>
        <taxon>Bacillati</taxon>
        <taxon>Actinomycetota</taxon>
        <taxon>Actinomycetes</taxon>
        <taxon>Propionibacteriales</taxon>
        <taxon>Propionibacteriaceae</taxon>
        <taxon>Microlunatus</taxon>
    </lineage>
</organism>
<keyword evidence="2" id="KW-1133">Transmembrane helix</keyword>
<feature type="transmembrane region" description="Helical" evidence="2">
    <location>
        <begin position="24"/>
        <end position="48"/>
    </location>
</feature>
<dbReference type="Proteomes" id="UP000007947">
    <property type="component" value="Chromosome"/>
</dbReference>
<dbReference type="eggNOG" id="COG0596">
    <property type="taxonomic scope" value="Bacteria"/>
</dbReference>
<feature type="transmembrane region" description="Helical" evidence="2">
    <location>
        <begin position="85"/>
        <end position="103"/>
    </location>
</feature>
<evidence type="ECO:0000256" key="1">
    <source>
        <dbReference type="SAM" id="MobiDB-lite"/>
    </source>
</evidence>
<dbReference type="KEGG" id="mph:MLP_40140"/>